<feature type="domain" description="Aminoacyl-transfer RNA synthetases class-II family profile" evidence="6">
    <location>
        <begin position="67"/>
        <end position="276"/>
    </location>
</feature>
<dbReference type="InterPro" id="IPR002319">
    <property type="entry name" value="Phenylalanyl-tRNA_Synthase"/>
</dbReference>
<dbReference type="GO" id="GO:0006412">
    <property type="term" value="P:translation"/>
    <property type="evidence" value="ECO:0007669"/>
    <property type="project" value="UniProtKB-KW"/>
</dbReference>
<dbReference type="AlphaFoldDB" id="A0A8J8B212"/>
<name>A0A8J8B212_9FIRM</name>
<dbReference type="GO" id="GO:0140096">
    <property type="term" value="F:catalytic activity, acting on a protein"/>
    <property type="evidence" value="ECO:0007669"/>
    <property type="project" value="UniProtKB-ARBA"/>
</dbReference>
<keyword evidence="5" id="KW-0030">Aminoacyl-tRNA synthetase</keyword>
<sequence>MSERFTTTQIQRLIELNAGEDREKLEFESTEERNRNYKIIEGALVKEHKEKIKKLLEKDRRPLSLQIIRNLESWLFEEGFTQVVTPTMISSSMLEKMTITKDHPLTNQVFWIDSKKCLRPMLAPNLYEVMRDLYKVSKDTVRIFEWGSCFRKESQGAEHMNEFTMLNFVELAGVGEGCQMERLKSLAISAMKAIGIEDYELVTEKSEVYGETLDIVSGELELASGAYGPHFLDSKWGVFEPWVGIGFGIERIAMKLGQYETIKRVGRSTTFLDGSPLSL</sequence>
<proteinExistence type="predicted"/>
<reference evidence="7" key="1">
    <citation type="submission" date="2021-04" db="EMBL/GenBank/DDBJ databases">
        <title>Sinoanaerobacter chloroacetimidivorans sp. nov., an obligate anaerobic bacterium isolated from anaerobic sludge.</title>
        <authorList>
            <person name="Bao Y."/>
        </authorList>
    </citation>
    <scope>NUCLEOTIDE SEQUENCE</scope>
    <source>
        <strain evidence="7">BAD-6</strain>
    </source>
</reference>
<dbReference type="Pfam" id="PF01409">
    <property type="entry name" value="tRNA-synt_2d"/>
    <property type="match status" value="1"/>
</dbReference>
<dbReference type="EMBL" id="JAGSND010000008">
    <property type="protein sequence ID" value="MBR0598809.1"/>
    <property type="molecule type" value="Genomic_DNA"/>
</dbReference>
<accession>A0A8J8B212</accession>
<keyword evidence="3" id="KW-0067">ATP-binding</keyword>
<dbReference type="Gene3D" id="3.30.930.10">
    <property type="entry name" value="Bira Bifunctional Protein, Domain 2"/>
    <property type="match status" value="1"/>
</dbReference>
<dbReference type="InterPro" id="IPR023877">
    <property type="entry name" value="Pyrrolysyl-tRNA_ligase_C"/>
</dbReference>
<evidence type="ECO:0000256" key="4">
    <source>
        <dbReference type="ARBA" id="ARBA00022917"/>
    </source>
</evidence>
<comment type="caution">
    <text evidence="7">The sequence shown here is derived from an EMBL/GenBank/DDBJ whole genome shotgun (WGS) entry which is preliminary data.</text>
</comment>
<evidence type="ECO:0000256" key="1">
    <source>
        <dbReference type="ARBA" id="ARBA00022598"/>
    </source>
</evidence>
<organism evidence="7 8">
    <name type="scientific">Sinanaerobacter chloroacetimidivorans</name>
    <dbReference type="NCBI Taxonomy" id="2818044"/>
    <lineage>
        <taxon>Bacteria</taxon>
        <taxon>Bacillati</taxon>
        <taxon>Bacillota</taxon>
        <taxon>Clostridia</taxon>
        <taxon>Peptostreptococcales</taxon>
        <taxon>Anaerovoracaceae</taxon>
        <taxon>Sinanaerobacter</taxon>
    </lineage>
</organism>
<keyword evidence="8" id="KW-1185">Reference proteome</keyword>
<evidence type="ECO:0000256" key="3">
    <source>
        <dbReference type="ARBA" id="ARBA00022840"/>
    </source>
</evidence>
<keyword evidence="4" id="KW-0648">Protein biosynthesis</keyword>
<keyword evidence="2" id="KW-0547">Nucleotide-binding</keyword>
<dbReference type="NCBIfam" id="TIGR02367">
    <property type="entry name" value="PylS_Cterm"/>
    <property type="match status" value="1"/>
</dbReference>
<dbReference type="RefSeq" id="WP_227018932.1">
    <property type="nucleotide sequence ID" value="NZ_JAGSND010000008.1"/>
</dbReference>
<dbReference type="PROSITE" id="PS50862">
    <property type="entry name" value="AA_TRNA_LIGASE_II"/>
    <property type="match status" value="1"/>
</dbReference>
<evidence type="ECO:0000256" key="2">
    <source>
        <dbReference type="ARBA" id="ARBA00022741"/>
    </source>
</evidence>
<evidence type="ECO:0000259" key="6">
    <source>
        <dbReference type="PROSITE" id="PS50862"/>
    </source>
</evidence>
<gene>
    <name evidence="7" type="ORF">KCX82_13040</name>
</gene>
<protein>
    <submittedName>
        <fullName evidence="7">Pyrrolysine--tRNA(Pyl) ligase large subunit</fullName>
    </submittedName>
</protein>
<dbReference type="InterPro" id="IPR045864">
    <property type="entry name" value="aa-tRNA-synth_II/BPL/LPL"/>
</dbReference>
<dbReference type="GO" id="GO:0016740">
    <property type="term" value="F:transferase activity"/>
    <property type="evidence" value="ECO:0007669"/>
    <property type="project" value="UniProtKB-ARBA"/>
</dbReference>
<dbReference type="GO" id="GO:0043039">
    <property type="term" value="P:tRNA aminoacylation"/>
    <property type="evidence" value="ECO:0007669"/>
    <property type="project" value="InterPro"/>
</dbReference>
<evidence type="ECO:0000313" key="7">
    <source>
        <dbReference type="EMBL" id="MBR0598809.1"/>
    </source>
</evidence>
<dbReference type="GO" id="GO:0000049">
    <property type="term" value="F:tRNA binding"/>
    <property type="evidence" value="ECO:0007669"/>
    <property type="project" value="InterPro"/>
</dbReference>
<dbReference type="GO" id="GO:0005524">
    <property type="term" value="F:ATP binding"/>
    <property type="evidence" value="ECO:0007669"/>
    <property type="project" value="UniProtKB-KW"/>
</dbReference>
<dbReference type="InterPro" id="IPR006195">
    <property type="entry name" value="aa-tRNA-synth_II"/>
</dbReference>
<dbReference type="Gene3D" id="1.10.287.540">
    <property type="entry name" value="Helix hairpin bin"/>
    <property type="match status" value="1"/>
</dbReference>
<dbReference type="GO" id="GO:0004812">
    <property type="term" value="F:aminoacyl-tRNA ligase activity"/>
    <property type="evidence" value="ECO:0007669"/>
    <property type="project" value="UniProtKB-KW"/>
</dbReference>
<evidence type="ECO:0000256" key="5">
    <source>
        <dbReference type="ARBA" id="ARBA00023146"/>
    </source>
</evidence>
<dbReference type="Proteomes" id="UP000675664">
    <property type="component" value="Unassembled WGS sequence"/>
</dbReference>
<dbReference type="SUPFAM" id="SSF55681">
    <property type="entry name" value="Class II aaRS and biotin synthetases"/>
    <property type="match status" value="1"/>
</dbReference>
<keyword evidence="1 7" id="KW-0436">Ligase</keyword>
<reference evidence="7" key="2">
    <citation type="submission" date="2021-04" db="EMBL/GenBank/DDBJ databases">
        <authorList>
            <person name="Liu J."/>
        </authorList>
    </citation>
    <scope>NUCLEOTIDE SEQUENCE</scope>
    <source>
        <strain evidence="7">BAD-6</strain>
    </source>
</reference>
<evidence type="ECO:0000313" key="8">
    <source>
        <dbReference type="Proteomes" id="UP000675664"/>
    </source>
</evidence>